<keyword evidence="1" id="KW-0812">Transmembrane</keyword>
<dbReference type="AlphaFoldDB" id="A0A0F9K6V9"/>
<feature type="transmembrane region" description="Helical" evidence="1">
    <location>
        <begin position="12"/>
        <end position="33"/>
    </location>
</feature>
<reference evidence="2" key="1">
    <citation type="journal article" date="2015" name="Nature">
        <title>Complex archaea that bridge the gap between prokaryotes and eukaryotes.</title>
        <authorList>
            <person name="Spang A."/>
            <person name="Saw J.H."/>
            <person name="Jorgensen S.L."/>
            <person name="Zaremba-Niedzwiedzka K."/>
            <person name="Martijn J."/>
            <person name="Lind A.E."/>
            <person name="van Eijk R."/>
            <person name="Schleper C."/>
            <person name="Guy L."/>
            <person name="Ettema T.J."/>
        </authorList>
    </citation>
    <scope>NUCLEOTIDE SEQUENCE</scope>
</reference>
<organism evidence="2">
    <name type="scientific">marine sediment metagenome</name>
    <dbReference type="NCBI Taxonomy" id="412755"/>
    <lineage>
        <taxon>unclassified sequences</taxon>
        <taxon>metagenomes</taxon>
        <taxon>ecological metagenomes</taxon>
    </lineage>
</organism>
<dbReference type="EMBL" id="LAZR01015891">
    <property type="protein sequence ID" value="KKM06903.1"/>
    <property type="molecule type" value="Genomic_DNA"/>
</dbReference>
<keyword evidence="1" id="KW-0472">Membrane</keyword>
<sequence length="78" mass="9552">MWRPAQWIEYGLIHGIIMQKCMGFFLFECWSFNNKKIRGIERRKIFRSDYDRKNFLNRLGKLIPETQTDSILRSTFNF</sequence>
<keyword evidence="1" id="KW-1133">Transmembrane helix</keyword>
<gene>
    <name evidence="2" type="ORF">LCGC14_1739340</name>
</gene>
<evidence type="ECO:0000313" key="2">
    <source>
        <dbReference type="EMBL" id="KKM06903.1"/>
    </source>
</evidence>
<accession>A0A0F9K6V9</accession>
<proteinExistence type="predicted"/>
<protein>
    <submittedName>
        <fullName evidence="2">Uncharacterized protein</fullName>
    </submittedName>
</protein>
<evidence type="ECO:0000256" key="1">
    <source>
        <dbReference type="SAM" id="Phobius"/>
    </source>
</evidence>
<name>A0A0F9K6V9_9ZZZZ</name>
<comment type="caution">
    <text evidence="2">The sequence shown here is derived from an EMBL/GenBank/DDBJ whole genome shotgun (WGS) entry which is preliminary data.</text>
</comment>